<gene>
    <name evidence="2" type="ORF">S06H3_21373</name>
</gene>
<dbReference type="EMBL" id="BARV01011218">
    <property type="protein sequence ID" value="GAI05168.1"/>
    <property type="molecule type" value="Genomic_DNA"/>
</dbReference>
<reference evidence="2" key="1">
    <citation type="journal article" date="2014" name="Front. Microbiol.">
        <title>High frequency of phylogenetically diverse reductive dehalogenase-homologous genes in deep subseafloor sedimentary metagenomes.</title>
        <authorList>
            <person name="Kawai M."/>
            <person name="Futagami T."/>
            <person name="Toyoda A."/>
            <person name="Takaki Y."/>
            <person name="Nishi S."/>
            <person name="Hori S."/>
            <person name="Arai W."/>
            <person name="Tsubouchi T."/>
            <person name="Morono Y."/>
            <person name="Uchiyama I."/>
            <person name="Ito T."/>
            <person name="Fujiyama A."/>
            <person name="Inagaki F."/>
            <person name="Takami H."/>
        </authorList>
    </citation>
    <scope>NUCLEOTIDE SEQUENCE</scope>
    <source>
        <strain evidence="2">Expedition CK06-06</strain>
    </source>
</reference>
<dbReference type="SUPFAM" id="SSF52172">
    <property type="entry name" value="CheY-like"/>
    <property type="match status" value="1"/>
</dbReference>
<evidence type="ECO:0000259" key="1">
    <source>
        <dbReference type="PROSITE" id="PS50110"/>
    </source>
</evidence>
<dbReference type="GO" id="GO:0000160">
    <property type="term" value="P:phosphorelay signal transduction system"/>
    <property type="evidence" value="ECO:0007669"/>
    <property type="project" value="InterPro"/>
</dbReference>
<dbReference type="PROSITE" id="PS50110">
    <property type="entry name" value="RESPONSE_REGULATORY"/>
    <property type="match status" value="1"/>
</dbReference>
<dbReference type="AlphaFoldDB" id="X1KET5"/>
<protein>
    <recommendedName>
        <fullName evidence="1">Response regulatory domain-containing protein</fullName>
    </recommendedName>
</protein>
<evidence type="ECO:0000313" key="2">
    <source>
        <dbReference type="EMBL" id="GAI05168.1"/>
    </source>
</evidence>
<feature type="domain" description="Response regulatory" evidence="1">
    <location>
        <begin position="8"/>
        <end position="52"/>
    </location>
</feature>
<dbReference type="InterPro" id="IPR001789">
    <property type="entry name" value="Sig_transdc_resp-reg_receiver"/>
</dbReference>
<dbReference type="Pfam" id="PF00072">
    <property type="entry name" value="Response_reg"/>
    <property type="match status" value="1"/>
</dbReference>
<organism evidence="2">
    <name type="scientific">marine sediment metagenome</name>
    <dbReference type="NCBI Taxonomy" id="412755"/>
    <lineage>
        <taxon>unclassified sequences</taxon>
        <taxon>metagenomes</taxon>
        <taxon>ecological metagenomes</taxon>
    </lineage>
</organism>
<dbReference type="Gene3D" id="3.40.50.2300">
    <property type="match status" value="1"/>
</dbReference>
<proteinExistence type="predicted"/>
<comment type="caution">
    <text evidence="2">The sequence shown here is derived from an EMBL/GenBank/DDBJ whole genome shotgun (WGS) entry which is preliminary data.</text>
</comment>
<dbReference type="InterPro" id="IPR011006">
    <property type="entry name" value="CheY-like_superfamily"/>
</dbReference>
<name>X1KET5_9ZZZZ</name>
<accession>X1KET5</accession>
<feature type="non-terminal residue" evidence="2">
    <location>
        <position position="52"/>
    </location>
</feature>
<sequence length="52" mass="6020">MIVKNRIKVLIADDHPLVRHGIKTFLETYDDIYIVGEAENGREAIEICEKHL</sequence>